<sequence>MFIAATINNSKLFRL</sequence>
<dbReference type="VEuPathDB" id="VectorBase:AQUA015165"/>
<evidence type="ECO:0000313" key="2">
    <source>
        <dbReference type="Proteomes" id="UP000076407"/>
    </source>
</evidence>
<accession>A0A182XTM9</accession>
<name>A0A182XTM9_ANOQN</name>
<reference evidence="1" key="1">
    <citation type="submission" date="2020-05" db="UniProtKB">
        <authorList>
            <consortium name="EnsemblMetazoa"/>
        </authorList>
    </citation>
    <scope>IDENTIFICATION</scope>
    <source>
        <strain evidence="1">SANGQUA</strain>
    </source>
</reference>
<dbReference type="Proteomes" id="UP000076407">
    <property type="component" value="Unassembled WGS sequence"/>
</dbReference>
<evidence type="ECO:0000313" key="1">
    <source>
        <dbReference type="EnsemblMetazoa" id="AQUA015165-PA"/>
    </source>
</evidence>
<keyword evidence="2" id="KW-1185">Reference proteome</keyword>
<dbReference type="EnsemblMetazoa" id="AQUA015165-RA">
    <property type="protein sequence ID" value="AQUA015165-PA"/>
    <property type="gene ID" value="AQUA015165"/>
</dbReference>
<organism evidence="1 2">
    <name type="scientific">Anopheles quadriannulatus</name>
    <name type="common">Mosquito</name>
    <dbReference type="NCBI Taxonomy" id="34691"/>
    <lineage>
        <taxon>Eukaryota</taxon>
        <taxon>Metazoa</taxon>
        <taxon>Ecdysozoa</taxon>
        <taxon>Arthropoda</taxon>
        <taxon>Hexapoda</taxon>
        <taxon>Insecta</taxon>
        <taxon>Pterygota</taxon>
        <taxon>Neoptera</taxon>
        <taxon>Endopterygota</taxon>
        <taxon>Diptera</taxon>
        <taxon>Nematocera</taxon>
        <taxon>Culicoidea</taxon>
        <taxon>Culicidae</taxon>
        <taxon>Anophelinae</taxon>
        <taxon>Anopheles</taxon>
    </lineage>
</organism>
<protein>
    <submittedName>
        <fullName evidence="1">Uncharacterized protein</fullName>
    </submittedName>
</protein>
<proteinExistence type="predicted"/>